<dbReference type="CDD" id="cd00321">
    <property type="entry name" value="SO_family_Moco"/>
    <property type="match status" value="1"/>
</dbReference>
<keyword evidence="4" id="KW-1185">Reference proteome</keyword>
<dbReference type="SUPFAM" id="SSF56524">
    <property type="entry name" value="Oxidoreductase molybdopterin-binding domain"/>
    <property type="match status" value="1"/>
</dbReference>
<evidence type="ECO:0000313" key="3">
    <source>
        <dbReference type="EMBL" id="MFD1586186.1"/>
    </source>
</evidence>
<feature type="transmembrane region" description="Helical" evidence="1">
    <location>
        <begin position="43"/>
        <end position="62"/>
    </location>
</feature>
<feature type="transmembrane region" description="Helical" evidence="1">
    <location>
        <begin position="109"/>
        <end position="133"/>
    </location>
</feature>
<dbReference type="PANTHER" id="PTHR43032:SF2">
    <property type="entry name" value="BLL0505 PROTEIN"/>
    <property type="match status" value="1"/>
</dbReference>
<gene>
    <name evidence="3" type="ORF">ACFR9U_04275</name>
</gene>
<name>A0ABD6C8Z1_9EURY</name>
<keyword evidence="1" id="KW-0472">Membrane</keyword>
<dbReference type="AlphaFoldDB" id="A0ABD6C8Z1"/>
<dbReference type="EMBL" id="JBHUDJ010000002">
    <property type="protein sequence ID" value="MFD1586186.1"/>
    <property type="molecule type" value="Genomic_DNA"/>
</dbReference>
<feature type="transmembrane region" description="Helical" evidence="1">
    <location>
        <begin position="83"/>
        <end position="103"/>
    </location>
</feature>
<evidence type="ECO:0000259" key="2">
    <source>
        <dbReference type="Pfam" id="PF00174"/>
    </source>
</evidence>
<dbReference type="Proteomes" id="UP001597119">
    <property type="component" value="Unassembled WGS sequence"/>
</dbReference>
<dbReference type="Pfam" id="PF00174">
    <property type="entry name" value="Oxidored_molyb"/>
    <property type="match status" value="1"/>
</dbReference>
<comment type="caution">
    <text evidence="3">The sequence shown here is derived from an EMBL/GenBank/DDBJ whole genome shotgun (WGS) entry which is preliminary data.</text>
</comment>
<accession>A0ABD6C8Z1</accession>
<evidence type="ECO:0000256" key="1">
    <source>
        <dbReference type="SAM" id="Phobius"/>
    </source>
</evidence>
<protein>
    <submittedName>
        <fullName evidence="3">Molybdopterin-dependent oxidoreductase</fullName>
    </submittedName>
</protein>
<feature type="domain" description="Oxidoreductase molybdopterin-binding" evidence="2">
    <location>
        <begin position="209"/>
        <end position="346"/>
    </location>
</feature>
<reference evidence="3 4" key="1">
    <citation type="journal article" date="2019" name="Int. J. Syst. Evol. Microbiol.">
        <title>The Global Catalogue of Microorganisms (GCM) 10K type strain sequencing project: providing services to taxonomists for standard genome sequencing and annotation.</title>
        <authorList>
            <consortium name="The Broad Institute Genomics Platform"/>
            <consortium name="The Broad Institute Genome Sequencing Center for Infectious Disease"/>
            <person name="Wu L."/>
            <person name="Ma J."/>
        </authorList>
    </citation>
    <scope>NUCLEOTIDE SEQUENCE [LARGE SCALE GENOMIC DNA]</scope>
    <source>
        <strain evidence="3 4">CGMCC 1.12125</strain>
    </source>
</reference>
<sequence length="355" mass="38639">MGPGLLPRLEPPPRLVDFAILVVVCFEVSSGIVSLTVGRPAGAWLFDLHAVAGFSLVVLLAWKFRRVRVRVTDRTLWDGGTPVSILLGTLAVAALVSGVGWAVTGPVRVAAWPLLMIHMGLGLLVVPVLLWHLRRRFRLPSKESASRRTALQYTALLAGGALAWRLQSVGSSALGLAGADRRFTGSKADGSGAGNDFPVTSWVADDPDPIDPSDWTLTVTGRVERDLRLTDADLSPGDEQRAVLDCTSGWYSDHDWQGVRVGDLLEKAGPTDDGRWVRFRSVTGYRWSLPIEEARHALLATHVDGDRLAHGHGFPLRLVAPGRRGFQWVKWVTSVEVTSQQDLGQWLAIFVSGLD</sequence>
<dbReference type="InterPro" id="IPR036374">
    <property type="entry name" value="OxRdtase_Mopterin-bd_sf"/>
</dbReference>
<evidence type="ECO:0000313" key="4">
    <source>
        <dbReference type="Proteomes" id="UP001597119"/>
    </source>
</evidence>
<organism evidence="3 4">
    <name type="scientific">Halorientalis brevis</name>
    <dbReference type="NCBI Taxonomy" id="1126241"/>
    <lineage>
        <taxon>Archaea</taxon>
        <taxon>Methanobacteriati</taxon>
        <taxon>Methanobacteriota</taxon>
        <taxon>Stenosarchaea group</taxon>
        <taxon>Halobacteria</taxon>
        <taxon>Halobacteriales</taxon>
        <taxon>Haloarculaceae</taxon>
        <taxon>Halorientalis</taxon>
    </lineage>
</organism>
<dbReference type="InterPro" id="IPR008335">
    <property type="entry name" value="Mopterin_OxRdtase_euk"/>
</dbReference>
<dbReference type="InterPro" id="IPR000572">
    <property type="entry name" value="OxRdtase_Mopterin-bd_dom"/>
</dbReference>
<dbReference type="RefSeq" id="WP_247376401.1">
    <property type="nucleotide sequence ID" value="NZ_JALLGV010000002.1"/>
</dbReference>
<dbReference type="Gene3D" id="3.90.420.10">
    <property type="entry name" value="Oxidoreductase, molybdopterin-binding domain"/>
    <property type="match status" value="1"/>
</dbReference>
<keyword evidence="1" id="KW-0812">Transmembrane</keyword>
<dbReference type="PANTHER" id="PTHR43032">
    <property type="entry name" value="PROTEIN-METHIONINE-SULFOXIDE REDUCTASE"/>
    <property type="match status" value="1"/>
</dbReference>
<dbReference type="PRINTS" id="PR00407">
    <property type="entry name" value="EUMOPTERIN"/>
</dbReference>
<keyword evidence="1" id="KW-1133">Transmembrane helix</keyword>
<proteinExistence type="predicted"/>